<dbReference type="AlphaFoldDB" id="A7RT59"/>
<dbReference type="InterPro" id="IPR029006">
    <property type="entry name" value="ADF-H/Gelsolin-like_dom_sf"/>
</dbReference>
<name>A7RT59_NEMVE</name>
<dbReference type="SUPFAM" id="SSF55753">
    <property type="entry name" value="Actin depolymerizing proteins"/>
    <property type="match status" value="2"/>
</dbReference>
<feature type="region of interest" description="Disordered" evidence="8">
    <location>
        <begin position="322"/>
        <end position="348"/>
    </location>
</feature>
<evidence type="ECO:0000256" key="2">
    <source>
        <dbReference type="ARBA" id="ARBA00009557"/>
    </source>
</evidence>
<comment type="subcellular location">
    <subcellularLocation>
        <location evidence="1">Cytoplasm</location>
        <location evidence="1">Cytoskeleton</location>
    </subcellularLocation>
</comment>
<keyword evidence="11" id="KW-1185">Reference proteome</keyword>
<dbReference type="GO" id="GO:0051016">
    <property type="term" value="P:barbed-end actin filament capping"/>
    <property type="evidence" value="ECO:0000318"/>
    <property type="project" value="GO_Central"/>
</dbReference>
<dbReference type="STRING" id="45351.A7RT59"/>
<evidence type="ECO:0000256" key="5">
    <source>
        <dbReference type="ARBA" id="ARBA00023203"/>
    </source>
</evidence>
<keyword evidence="6" id="KW-0206">Cytoskeleton</keyword>
<dbReference type="PROSITE" id="PS51263">
    <property type="entry name" value="ADF_H"/>
    <property type="match status" value="2"/>
</dbReference>
<accession>A7RT59</accession>
<dbReference type="FunFam" id="3.40.20.10:FF:000012">
    <property type="entry name" value="Twinfilin-1 isoform 1"/>
    <property type="match status" value="1"/>
</dbReference>
<comment type="subunit">
    <text evidence="7">Interacts with G-actin; ADP-actin form.</text>
</comment>
<dbReference type="InParanoid" id="A7RT59"/>
<dbReference type="Pfam" id="PF00241">
    <property type="entry name" value="Cofilin_ADF"/>
    <property type="match status" value="2"/>
</dbReference>
<keyword evidence="4" id="KW-0677">Repeat</keyword>
<organism evidence="10 11">
    <name type="scientific">Nematostella vectensis</name>
    <name type="common">Starlet sea anemone</name>
    <dbReference type="NCBI Taxonomy" id="45351"/>
    <lineage>
        <taxon>Eukaryota</taxon>
        <taxon>Metazoa</taxon>
        <taxon>Cnidaria</taxon>
        <taxon>Anthozoa</taxon>
        <taxon>Hexacorallia</taxon>
        <taxon>Actiniaria</taxon>
        <taxon>Edwardsiidae</taxon>
        <taxon>Nematostella</taxon>
    </lineage>
</organism>
<dbReference type="OrthoDB" id="10006997at2759"/>
<dbReference type="InterPro" id="IPR002108">
    <property type="entry name" value="ADF-H"/>
</dbReference>
<dbReference type="PANTHER" id="PTHR13759">
    <property type="entry name" value="TWINFILIN"/>
    <property type="match status" value="1"/>
</dbReference>
<evidence type="ECO:0000313" key="11">
    <source>
        <dbReference type="Proteomes" id="UP000001593"/>
    </source>
</evidence>
<feature type="domain" description="ADF-H" evidence="9">
    <location>
        <begin position="1"/>
        <end position="139"/>
    </location>
</feature>
<reference evidence="10 11" key="1">
    <citation type="journal article" date="2007" name="Science">
        <title>Sea anemone genome reveals ancestral eumetazoan gene repertoire and genomic organization.</title>
        <authorList>
            <person name="Putnam N.H."/>
            <person name="Srivastava M."/>
            <person name="Hellsten U."/>
            <person name="Dirks B."/>
            <person name="Chapman J."/>
            <person name="Salamov A."/>
            <person name="Terry A."/>
            <person name="Shapiro H."/>
            <person name="Lindquist E."/>
            <person name="Kapitonov V.V."/>
            <person name="Jurka J."/>
            <person name="Genikhovich G."/>
            <person name="Grigoriev I.V."/>
            <person name="Lucas S.M."/>
            <person name="Steele R.E."/>
            <person name="Finnerty J.R."/>
            <person name="Technau U."/>
            <person name="Martindale M.Q."/>
            <person name="Rokhsar D.S."/>
        </authorList>
    </citation>
    <scope>NUCLEOTIDE SEQUENCE [LARGE SCALE GENOMIC DNA]</scope>
    <source>
        <strain evidence="11">CH2 X CH6</strain>
    </source>
</reference>
<gene>
    <name evidence="10" type="ORF">NEMVEDRAFT_v1g181605</name>
</gene>
<comment type="similarity">
    <text evidence="2">Belongs to the actin-binding proteins ADF family. Twinfilin subfamily.</text>
</comment>
<dbReference type="Gene3D" id="3.40.20.10">
    <property type="entry name" value="Severin"/>
    <property type="match status" value="2"/>
</dbReference>
<evidence type="ECO:0000256" key="8">
    <source>
        <dbReference type="SAM" id="MobiDB-lite"/>
    </source>
</evidence>
<dbReference type="GO" id="GO:0005737">
    <property type="term" value="C:cytoplasm"/>
    <property type="evidence" value="ECO:0000318"/>
    <property type="project" value="GO_Central"/>
</dbReference>
<dbReference type="GO" id="GO:0030042">
    <property type="term" value="P:actin filament depolymerization"/>
    <property type="evidence" value="ECO:0000318"/>
    <property type="project" value="GO_Central"/>
</dbReference>
<dbReference type="EMBL" id="DS469536">
    <property type="protein sequence ID" value="EDO45331.1"/>
    <property type="molecule type" value="Genomic_DNA"/>
</dbReference>
<feature type="domain" description="ADF-H" evidence="9">
    <location>
        <begin position="178"/>
        <end position="315"/>
    </location>
</feature>
<evidence type="ECO:0000256" key="7">
    <source>
        <dbReference type="ARBA" id="ARBA00038532"/>
    </source>
</evidence>
<dbReference type="SMART" id="SM00102">
    <property type="entry name" value="ADF"/>
    <property type="match status" value="2"/>
</dbReference>
<dbReference type="PANTHER" id="PTHR13759:SF1">
    <property type="entry name" value="TWINFILIN"/>
    <property type="match status" value="1"/>
</dbReference>
<dbReference type="HOGENOM" id="CLU_031995_0_1_1"/>
<dbReference type="GO" id="GO:0051015">
    <property type="term" value="F:actin filament binding"/>
    <property type="evidence" value="ECO:0000318"/>
    <property type="project" value="GO_Central"/>
</dbReference>
<evidence type="ECO:0000256" key="6">
    <source>
        <dbReference type="ARBA" id="ARBA00023212"/>
    </source>
</evidence>
<dbReference type="CDD" id="cd11285">
    <property type="entry name" value="ADF_Twf-N_like"/>
    <property type="match status" value="1"/>
</dbReference>
<dbReference type="KEGG" id="nve:5517389"/>
<evidence type="ECO:0000259" key="9">
    <source>
        <dbReference type="PROSITE" id="PS51263"/>
    </source>
</evidence>
<proteinExistence type="inferred from homology"/>
<dbReference type="GO" id="GO:0003785">
    <property type="term" value="F:actin monomer binding"/>
    <property type="evidence" value="ECO:0000318"/>
    <property type="project" value="GO_Central"/>
</dbReference>
<evidence type="ECO:0000313" key="10">
    <source>
        <dbReference type="EMBL" id="EDO45331.1"/>
    </source>
</evidence>
<sequence>MSHQTGIQASEDLKSVFARSKDGDIRMIKVGIENEELICITTTEPKKDWERDYDDAVVRHLEEKQPCYILYRLDSKNNQGYEWLFIAYSPDFSPIRQKMLFAGTRATLKKEFGGGHIKDELFGTNVADVCLDGYHSHMTSAKAPPPLTNEEAELELVKKEEGVRTEISISTKQSHMTGVHFPPTEEAVAELEKMRSGDVGYIQLKLDLEKEIINLVKSEFHIEADDLKGHVPSDSARYHFYLFKHTYEGDYQESIVFIYSMPGYNCPIKERMLYSSCKGPLVSLAEDDLKMVIVKKIEISDASELCEDFLMGEVHPIKNVHRPKFAKPKGPPGRGARRMVTKPKAEDE</sequence>
<dbReference type="FunFam" id="3.40.20.10:FF:000007">
    <property type="entry name" value="Twinfilin-1 isoform 1"/>
    <property type="match status" value="1"/>
</dbReference>
<dbReference type="FunCoup" id="A7RT59">
    <property type="interactions" value="578"/>
</dbReference>
<keyword evidence="3" id="KW-0963">Cytoplasm</keyword>
<dbReference type="Proteomes" id="UP000001593">
    <property type="component" value="Unassembled WGS sequence"/>
</dbReference>
<dbReference type="CDD" id="cd11284">
    <property type="entry name" value="ADF_Twf-C_like"/>
    <property type="match status" value="1"/>
</dbReference>
<dbReference type="eggNOG" id="KOG1747">
    <property type="taxonomic scope" value="Eukaryota"/>
</dbReference>
<keyword evidence="5" id="KW-0009">Actin-binding</keyword>
<protein>
    <recommendedName>
        <fullName evidence="9">ADF-H domain-containing protein</fullName>
    </recommendedName>
</protein>
<dbReference type="GO" id="GO:0010976">
    <property type="term" value="P:positive regulation of neuron projection development"/>
    <property type="evidence" value="ECO:0000318"/>
    <property type="project" value="GO_Central"/>
</dbReference>
<evidence type="ECO:0000256" key="3">
    <source>
        <dbReference type="ARBA" id="ARBA00022490"/>
    </source>
</evidence>
<dbReference type="GO" id="GO:0030016">
    <property type="term" value="C:myofibril"/>
    <property type="evidence" value="ECO:0000318"/>
    <property type="project" value="GO_Central"/>
</dbReference>
<dbReference type="PhylomeDB" id="A7RT59"/>
<dbReference type="GO" id="GO:0010591">
    <property type="term" value="P:regulation of lamellipodium assembly"/>
    <property type="evidence" value="ECO:0000318"/>
    <property type="project" value="GO_Central"/>
</dbReference>
<dbReference type="InterPro" id="IPR028458">
    <property type="entry name" value="Twinfilin"/>
</dbReference>
<evidence type="ECO:0000256" key="1">
    <source>
        <dbReference type="ARBA" id="ARBA00004245"/>
    </source>
</evidence>
<dbReference type="GO" id="GO:0005884">
    <property type="term" value="C:actin filament"/>
    <property type="evidence" value="ECO:0000318"/>
    <property type="project" value="GO_Central"/>
</dbReference>
<dbReference type="OMA" id="YLFKHTH"/>
<evidence type="ECO:0000256" key="4">
    <source>
        <dbReference type="ARBA" id="ARBA00022737"/>
    </source>
</evidence>